<name>A0A239FFJ9_9BURK</name>
<dbReference type="SUPFAM" id="SSF51126">
    <property type="entry name" value="Pectin lyase-like"/>
    <property type="match status" value="2"/>
</dbReference>
<evidence type="ECO:0000313" key="4">
    <source>
        <dbReference type="EMBL" id="SNS55298.1"/>
    </source>
</evidence>
<dbReference type="InterPro" id="IPR006626">
    <property type="entry name" value="PbH1"/>
</dbReference>
<dbReference type="Pfam" id="PF05048">
    <property type="entry name" value="NosD"/>
    <property type="match status" value="1"/>
</dbReference>
<feature type="region of interest" description="Disordered" evidence="1">
    <location>
        <begin position="42"/>
        <end position="88"/>
    </location>
</feature>
<dbReference type="InterPro" id="IPR012334">
    <property type="entry name" value="Pectin_lyas_fold"/>
</dbReference>
<dbReference type="AlphaFoldDB" id="A0A239FFJ9"/>
<dbReference type="Gene3D" id="2.160.20.10">
    <property type="entry name" value="Single-stranded right-handed beta-helix, Pectin lyase-like"/>
    <property type="match status" value="2"/>
</dbReference>
<accession>A0A239FFJ9</accession>
<evidence type="ECO:0000259" key="3">
    <source>
        <dbReference type="Pfam" id="PF05048"/>
    </source>
</evidence>
<feature type="signal peptide" evidence="2">
    <location>
        <begin position="1"/>
        <end position="33"/>
    </location>
</feature>
<organism evidence="4 5">
    <name type="scientific">Noviherbaspirillum humi</name>
    <dbReference type="NCBI Taxonomy" id="1688639"/>
    <lineage>
        <taxon>Bacteria</taxon>
        <taxon>Pseudomonadati</taxon>
        <taxon>Pseudomonadota</taxon>
        <taxon>Betaproteobacteria</taxon>
        <taxon>Burkholderiales</taxon>
        <taxon>Oxalobacteraceae</taxon>
        <taxon>Noviherbaspirillum</taxon>
    </lineage>
</organism>
<dbReference type="InterPro" id="IPR022441">
    <property type="entry name" value="Para_beta_helix_rpt-2"/>
</dbReference>
<dbReference type="Proteomes" id="UP000198284">
    <property type="component" value="Unassembled WGS sequence"/>
</dbReference>
<dbReference type="EMBL" id="FZOT01000003">
    <property type="protein sequence ID" value="SNS55298.1"/>
    <property type="molecule type" value="Genomic_DNA"/>
</dbReference>
<evidence type="ECO:0000313" key="5">
    <source>
        <dbReference type="Proteomes" id="UP000198284"/>
    </source>
</evidence>
<dbReference type="NCBIfam" id="TIGR03804">
    <property type="entry name" value="para_beta_helix"/>
    <property type="match status" value="1"/>
</dbReference>
<feature type="compositionally biased region" description="Low complexity" evidence="1">
    <location>
        <begin position="59"/>
        <end position="88"/>
    </location>
</feature>
<dbReference type="PANTHER" id="PTHR36453:SF1">
    <property type="entry name" value="RIGHT HANDED BETA HELIX DOMAIN-CONTAINING PROTEIN"/>
    <property type="match status" value="1"/>
</dbReference>
<proteinExistence type="predicted"/>
<sequence length="610" mass="62494">MLKKTPHLRAPARPRFSAVSLACSCLLPLALVACGGGGGGDGPSANDAAGTPATLAAQPNATGAGSNSGSGASPAASTSPVSTPAPSTSLPVLTLPASVADYATVSLECGRVYQGTLSLAGKKGVTVATAGGCGMATLTPGQSITGWRQESGSLYSAPVAFEPAQLILDGEPMELAHWPNRASGWAKASGSASSSISAQLPNGDMAGASVVYRPYEWTIESRKVTAYSNGTMTIGTSPSSSYDGYNPSGQVSFYVEGKLWMLDSANEWAYQNGRVYLWTADGASPEGRAFAAPEKSGIEAGNSQGVTVSGVRIYGAANGINASGATGLKVINSEILNSGDNGIVNLGGSALTVDGTLIAKTRHDAISVKWGGGGDLIQNSRFDRSGSIGMPTNARGAVVLTAALNSRVLNNSITQAGYFGIRTFRGSQVSGNTIDGACLVLSDCGGIYLSAPDKQPLNATVQNNAIRNVGHGMKLAWGIFLDDSANKVTVSGNTVTDSAAGLFLHDGFNNTVSGNSFARNEQFHVQMAQSSGGSLYGNQFSGNSFSMTAETAYDMGSDTGAAVNGFATFSKNSYVDGAPVFAQFGWGNAVNWTQWRSQTGQDGDSTYQRK</sequence>
<dbReference type="PANTHER" id="PTHR36453">
    <property type="entry name" value="SECRETED PROTEIN-RELATED"/>
    <property type="match status" value="1"/>
</dbReference>
<feature type="domain" description="Periplasmic copper-binding protein NosD beta helix" evidence="3">
    <location>
        <begin position="394"/>
        <end position="550"/>
    </location>
</feature>
<evidence type="ECO:0000256" key="2">
    <source>
        <dbReference type="SAM" id="SignalP"/>
    </source>
</evidence>
<protein>
    <submittedName>
        <fullName evidence="4">Parallel beta-helix repeat (Two copies)</fullName>
    </submittedName>
</protein>
<dbReference type="PROSITE" id="PS51257">
    <property type="entry name" value="PROKAR_LIPOPROTEIN"/>
    <property type="match status" value="1"/>
</dbReference>
<feature type="chain" id="PRO_5013325966" evidence="2">
    <location>
        <begin position="34"/>
        <end position="610"/>
    </location>
</feature>
<dbReference type="SMART" id="SM00710">
    <property type="entry name" value="PbH1"/>
    <property type="match status" value="6"/>
</dbReference>
<dbReference type="OrthoDB" id="9765222at2"/>
<gene>
    <name evidence="4" type="ORF">SAMN06265795_103324</name>
</gene>
<dbReference type="InterPro" id="IPR007742">
    <property type="entry name" value="NosD_dom"/>
</dbReference>
<reference evidence="4 5" key="1">
    <citation type="submission" date="2017-06" db="EMBL/GenBank/DDBJ databases">
        <authorList>
            <person name="Kim H.J."/>
            <person name="Triplett B.A."/>
        </authorList>
    </citation>
    <scope>NUCLEOTIDE SEQUENCE [LARGE SCALE GENOMIC DNA]</scope>
    <source>
        <strain evidence="4 5">U15</strain>
    </source>
</reference>
<evidence type="ECO:0000256" key="1">
    <source>
        <dbReference type="SAM" id="MobiDB-lite"/>
    </source>
</evidence>
<keyword evidence="2" id="KW-0732">Signal</keyword>
<keyword evidence="5" id="KW-1185">Reference proteome</keyword>
<dbReference type="InterPro" id="IPR011050">
    <property type="entry name" value="Pectin_lyase_fold/virulence"/>
</dbReference>